<comment type="caution">
    <text evidence="1">The sequence shown here is derived from an EMBL/GenBank/DDBJ whole genome shotgun (WGS) entry which is preliminary data.</text>
</comment>
<organism evidence="1 2">
    <name type="scientific">Luteipulveratus halotolerans</name>
    <dbReference type="NCBI Taxonomy" id="1631356"/>
    <lineage>
        <taxon>Bacteria</taxon>
        <taxon>Bacillati</taxon>
        <taxon>Actinomycetota</taxon>
        <taxon>Actinomycetes</taxon>
        <taxon>Micrococcales</taxon>
        <taxon>Dermacoccaceae</taxon>
        <taxon>Luteipulveratus</taxon>
    </lineage>
</organism>
<evidence type="ECO:0000313" key="2">
    <source>
        <dbReference type="Proteomes" id="UP000037397"/>
    </source>
</evidence>
<proteinExistence type="predicted"/>
<reference evidence="2" key="1">
    <citation type="submission" date="2015-03" db="EMBL/GenBank/DDBJ databases">
        <title>Luteipulveratus halotolerans sp. nov., a novel actinobacterium (Dermacoccaceae) from Sarawak, Malaysia.</title>
        <authorList>
            <person name="Juboi H."/>
            <person name="Basik A."/>
            <person name="Shamsul S.S."/>
            <person name="Arnold P."/>
            <person name="Schmitt E.K."/>
            <person name="Sanglier J.-J."/>
            <person name="Yeo T."/>
        </authorList>
    </citation>
    <scope>NUCLEOTIDE SEQUENCE [LARGE SCALE GENOMIC DNA]</scope>
    <source>
        <strain evidence="2">C296001</strain>
    </source>
</reference>
<gene>
    <name evidence="1" type="ORF">VV01_14710</name>
</gene>
<evidence type="ECO:0000313" key="1">
    <source>
        <dbReference type="EMBL" id="KNX38112.1"/>
    </source>
</evidence>
<sequence>MTNLVLDLVAPTGVPLAASGWSAQVTVSYDRDVSLIGTGKAPAGVGVPVAVTEANPSPLVTVTPNDLPELPARSRGFVTVVTATFRRNAPTPGYHDVTRTWRYSITQAHGAQVRMSDLPEIPGGSNDRWAMGYALLFFNAATNTWPTRASIQPGDGQPVTWVPKDASTPLPPIGGAYFIDNFDIVEVLG</sequence>
<dbReference type="STRING" id="1631356.VV01_14710"/>
<dbReference type="AlphaFoldDB" id="A0A0L6CK10"/>
<dbReference type="EMBL" id="LAIR01000002">
    <property type="protein sequence ID" value="KNX38112.1"/>
    <property type="molecule type" value="Genomic_DNA"/>
</dbReference>
<name>A0A0L6CK10_9MICO</name>
<keyword evidence="2" id="KW-1185">Reference proteome</keyword>
<dbReference type="Proteomes" id="UP000037397">
    <property type="component" value="Unassembled WGS sequence"/>
</dbReference>
<dbReference type="RefSeq" id="WP_050670530.1">
    <property type="nucleotide sequence ID" value="NZ_LAIR01000002.1"/>
</dbReference>
<accession>A0A0L6CK10</accession>
<protein>
    <submittedName>
        <fullName evidence="1">Uncharacterized protein</fullName>
    </submittedName>
</protein>